<evidence type="ECO:0000313" key="3">
    <source>
        <dbReference type="Proteomes" id="UP000238479"/>
    </source>
</evidence>
<dbReference type="PANTHER" id="PTHR48055">
    <property type="entry name" value="LEUCINE-RICH REPEAT RECEPTOR PROTEIN KINASE EMS1"/>
    <property type="match status" value="1"/>
</dbReference>
<dbReference type="OMA" id="QWINASI"/>
<dbReference type="GO" id="GO:0005524">
    <property type="term" value="F:ATP binding"/>
    <property type="evidence" value="ECO:0007669"/>
    <property type="project" value="InterPro"/>
</dbReference>
<feature type="domain" description="Protein kinase" evidence="1">
    <location>
        <begin position="1"/>
        <end position="146"/>
    </location>
</feature>
<accession>A0A2P6QTY6</accession>
<dbReference type="EMBL" id="PDCK01000042">
    <property type="protein sequence ID" value="PRQ37599.1"/>
    <property type="molecule type" value="Genomic_DNA"/>
</dbReference>
<dbReference type="Gene3D" id="1.10.510.10">
    <property type="entry name" value="Transferase(Phosphotransferase) domain 1"/>
    <property type="match status" value="1"/>
</dbReference>
<name>A0A2P6QTY6_ROSCH</name>
<dbReference type="Pfam" id="PF07714">
    <property type="entry name" value="PK_Tyr_Ser-Thr"/>
    <property type="match status" value="1"/>
</dbReference>
<gene>
    <name evidence="2" type="ORF">RchiOBHm_Chr4g0404451</name>
</gene>
<sequence>MVAHVTDFGLGKVLAENKEETQTTLGTLGCIIPENGSEGKVSAKGDIYSFGIMLFEILTRKKPTDELFFGELTLRQWINASIPERVIEVVDSGLLSIQDGRDVNFLERIVLYIMELGLECTLESPEERVDIKEVVSKLNKIKLAIFQDRTLCLMIQ</sequence>
<dbReference type="PROSITE" id="PS50011">
    <property type="entry name" value="PROTEIN_KINASE_DOM"/>
    <property type="match status" value="1"/>
</dbReference>
<protein>
    <recommendedName>
        <fullName evidence="1">Protein kinase domain-containing protein</fullName>
    </recommendedName>
</protein>
<dbReference type="AlphaFoldDB" id="A0A2P6QTY6"/>
<dbReference type="GO" id="GO:0016020">
    <property type="term" value="C:membrane"/>
    <property type="evidence" value="ECO:0007669"/>
    <property type="project" value="TreeGrafter"/>
</dbReference>
<dbReference type="Gramene" id="PRQ37599">
    <property type="protein sequence ID" value="PRQ37599"/>
    <property type="gene ID" value="RchiOBHm_Chr4g0404451"/>
</dbReference>
<evidence type="ECO:0000313" key="2">
    <source>
        <dbReference type="EMBL" id="PRQ37599.1"/>
    </source>
</evidence>
<comment type="caution">
    <text evidence="2">The sequence shown here is derived from an EMBL/GenBank/DDBJ whole genome shotgun (WGS) entry which is preliminary data.</text>
</comment>
<organism evidence="2 3">
    <name type="scientific">Rosa chinensis</name>
    <name type="common">China rose</name>
    <dbReference type="NCBI Taxonomy" id="74649"/>
    <lineage>
        <taxon>Eukaryota</taxon>
        <taxon>Viridiplantae</taxon>
        <taxon>Streptophyta</taxon>
        <taxon>Embryophyta</taxon>
        <taxon>Tracheophyta</taxon>
        <taxon>Spermatophyta</taxon>
        <taxon>Magnoliopsida</taxon>
        <taxon>eudicotyledons</taxon>
        <taxon>Gunneridae</taxon>
        <taxon>Pentapetalae</taxon>
        <taxon>rosids</taxon>
        <taxon>fabids</taxon>
        <taxon>Rosales</taxon>
        <taxon>Rosaceae</taxon>
        <taxon>Rosoideae</taxon>
        <taxon>Rosoideae incertae sedis</taxon>
        <taxon>Rosa</taxon>
    </lineage>
</organism>
<proteinExistence type="predicted"/>
<dbReference type="InterPro" id="IPR001245">
    <property type="entry name" value="Ser-Thr/Tyr_kinase_cat_dom"/>
</dbReference>
<evidence type="ECO:0000259" key="1">
    <source>
        <dbReference type="PROSITE" id="PS50011"/>
    </source>
</evidence>
<reference evidence="2 3" key="1">
    <citation type="journal article" date="2018" name="Nat. Genet.">
        <title>The Rosa genome provides new insights in the design of modern roses.</title>
        <authorList>
            <person name="Bendahmane M."/>
        </authorList>
    </citation>
    <scope>NUCLEOTIDE SEQUENCE [LARGE SCALE GENOMIC DNA]</scope>
    <source>
        <strain evidence="3">cv. Old Blush</strain>
    </source>
</reference>
<dbReference type="InterPro" id="IPR051564">
    <property type="entry name" value="LRR_receptor-like_kinase"/>
</dbReference>
<dbReference type="SUPFAM" id="SSF56112">
    <property type="entry name" value="Protein kinase-like (PK-like)"/>
    <property type="match status" value="1"/>
</dbReference>
<dbReference type="PANTHER" id="PTHR48055:SF57">
    <property type="entry name" value="PROTEIN KINASE DOMAIN-CONTAINING PROTEIN"/>
    <property type="match status" value="1"/>
</dbReference>
<dbReference type="Proteomes" id="UP000238479">
    <property type="component" value="Chromosome 4"/>
</dbReference>
<keyword evidence="2" id="KW-0808">Transferase</keyword>
<dbReference type="InterPro" id="IPR011009">
    <property type="entry name" value="Kinase-like_dom_sf"/>
</dbReference>
<keyword evidence="3" id="KW-1185">Reference proteome</keyword>
<dbReference type="InterPro" id="IPR000719">
    <property type="entry name" value="Prot_kinase_dom"/>
</dbReference>
<dbReference type="GO" id="GO:0004672">
    <property type="term" value="F:protein kinase activity"/>
    <property type="evidence" value="ECO:0007669"/>
    <property type="project" value="InterPro"/>
</dbReference>